<dbReference type="InterPro" id="IPR000477">
    <property type="entry name" value="RT_dom"/>
</dbReference>
<reference evidence="3" key="1">
    <citation type="submission" date="2017-11" db="EMBL/GenBank/DDBJ databases">
        <authorList>
            <person name="Lima N.C."/>
            <person name="Parody-Merino A.M."/>
            <person name="Battley P.F."/>
            <person name="Fidler A.E."/>
            <person name="Prosdocimi F."/>
        </authorList>
    </citation>
    <scope>NUCLEOTIDE SEQUENCE [LARGE SCALE GENOMIC DNA]</scope>
</reference>
<dbReference type="GO" id="GO:0003964">
    <property type="term" value="F:RNA-directed DNA polymerase activity"/>
    <property type="evidence" value="ECO:0007669"/>
    <property type="project" value="UniProtKB-KW"/>
</dbReference>
<keyword evidence="2" id="KW-0808">Transferase</keyword>
<reference evidence="3" key="2">
    <citation type="submission" date="2017-12" db="EMBL/GenBank/DDBJ databases">
        <title>Genome sequence of the Bar-tailed Godwit (Limosa lapponica baueri).</title>
        <authorList>
            <person name="Lima N.C.B."/>
            <person name="Parody-Merino A.M."/>
            <person name="Battley P.F."/>
            <person name="Fidler A.E."/>
            <person name="Prosdocimi F."/>
        </authorList>
    </citation>
    <scope>NUCLEOTIDE SEQUENCE [LARGE SCALE GENOMIC DNA]</scope>
</reference>
<accession>A0A2I0UGH3</accession>
<organism evidence="2 3">
    <name type="scientific">Limosa lapponica baueri</name>
    <dbReference type="NCBI Taxonomy" id="1758121"/>
    <lineage>
        <taxon>Eukaryota</taxon>
        <taxon>Metazoa</taxon>
        <taxon>Chordata</taxon>
        <taxon>Craniata</taxon>
        <taxon>Vertebrata</taxon>
        <taxon>Euteleostomi</taxon>
        <taxon>Archelosauria</taxon>
        <taxon>Archosauria</taxon>
        <taxon>Dinosauria</taxon>
        <taxon>Saurischia</taxon>
        <taxon>Theropoda</taxon>
        <taxon>Coelurosauria</taxon>
        <taxon>Aves</taxon>
        <taxon>Neognathae</taxon>
        <taxon>Neoaves</taxon>
        <taxon>Charadriiformes</taxon>
        <taxon>Scolopacidae</taxon>
        <taxon>Limosa</taxon>
    </lineage>
</organism>
<dbReference type="Proteomes" id="UP000233556">
    <property type="component" value="Unassembled WGS sequence"/>
</dbReference>
<keyword evidence="2" id="KW-0695">RNA-directed DNA polymerase</keyword>
<evidence type="ECO:0000259" key="1">
    <source>
        <dbReference type="Pfam" id="PF00078"/>
    </source>
</evidence>
<dbReference type="PANTHER" id="PTHR33332">
    <property type="entry name" value="REVERSE TRANSCRIPTASE DOMAIN-CONTAINING PROTEIN"/>
    <property type="match status" value="1"/>
</dbReference>
<keyword evidence="2" id="KW-0548">Nucleotidyltransferase</keyword>
<gene>
    <name evidence="2" type="ORF">llap_4544</name>
</gene>
<dbReference type="AlphaFoldDB" id="A0A2I0UGH3"/>
<evidence type="ECO:0000313" key="3">
    <source>
        <dbReference type="Proteomes" id="UP000233556"/>
    </source>
</evidence>
<name>A0A2I0UGH3_LIMLA</name>
<keyword evidence="3" id="KW-1185">Reference proteome</keyword>
<dbReference type="Pfam" id="PF00078">
    <property type="entry name" value="RVT_1"/>
    <property type="match status" value="1"/>
</dbReference>
<dbReference type="OrthoDB" id="416454at2759"/>
<protein>
    <submittedName>
        <fullName evidence="2">Rna-directed dna polymerase from mobile element jockey-like</fullName>
    </submittedName>
</protein>
<evidence type="ECO:0000313" key="2">
    <source>
        <dbReference type="EMBL" id="PKU45139.1"/>
    </source>
</evidence>
<sequence>MIRWMEKLSYEDRLRAGIVQPEEEKGPGRPYSSLPICEGILQERWRGALCQEVWRSVTSGVPQGSILGPVLFNIFINGIDSGIECILSKFADDTKLSGALDTPEGRDAIQRDLNKLKKWAHVNLMRFNKAKNRVLHLARVYDVFLALTAGERELLKGTFLSLVGFPFTTQVPSSRWDLPGGETLVAHVVDGAVSQLRTSMLTSRPERSMWMNILCEETPKYPFM</sequence>
<dbReference type="EMBL" id="KZ505777">
    <property type="protein sequence ID" value="PKU45139.1"/>
    <property type="molecule type" value="Genomic_DNA"/>
</dbReference>
<feature type="domain" description="Reverse transcriptase" evidence="1">
    <location>
        <begin position="53"/>
        <end position="136"/>
    </location>
</feature>
<proteinExistence type="predicted"/>